<dbReference type="SUPFAM" id="SSF51230">
    <property type="entry name" value="Single hybrid motif"/>
    <property type="match status" value="1"/>
</dbReference>
<evidence type="ECO:0000259" key="1">
    <source>
        <dbReference type="Pfam" id="PF00364"/>
    </source>
</evidence>
<evidence type="ECO:0000313" key="2">
    <source>
        <dbReference type="EMBL" id="MBE1564773.1"/>
    </source>
</evidence>
<dbReference type="Pfam" id="PF00364">
    <property type="entry name" value="Biotin_lipoyl"/>
    <property type="match status" value="1"/>
</dbReference>
<dbReference type="InterPro" id="IPR011053">
    <property type="entry name" value="Single_hybrid_motif"/>
</dbReference>
<keyword evidence="3" id="KW-1185">Reference proteome</keyword>
<sequence>MSVLSPLMGTVVSVEVAEGDLVRQGAPIAIVESMNGGGGGP</sequence>
<dbReference type="InterPro" id="IPR000089">
    <property type="entry name" value="Biotin_lipoyl"/>
</dbReference>
<dbReference type="Proteomes" id="UP000661607">
    <property type="component" value="Unassembled WGS sequence"/>
</dbReference>
<dbReference type="EMBL" id="JADBEF010000001">
    <property type="protein sequence ID" value="MBE1564773.1"/>
    <property type="molecule type" value="Genomic_DNA"/>
</dbReference>
<feature type="domain" description="Lipoyl-binding" evidence="1">
    <location>
        <begin position="3"/>
        <end position="34"/>
    </location>
</feature>
<dbReference type="RefSeq" id="WP_192779092.1">
    <property type="nucleotide sequence ID" value="NZ_BAAASY010000009.1"/>
</dbReference>
<protein>
    <submittedName>
        <fullName evidence="2">Biotin carboxyl carrier protein</fullName>
    </submittedName>
</protein>
<dbReference type="Gene3D" id="2.40.50.100">
    <property type="match status" value="1"/>
</dbReference>
<gene>
    <name evidence="2" type="ORF">H4W81_007552</name>
</gene>
<proteinExistence type="predicted"/>
<evidence type="ECO:0000313" key="3">
    <source>
        <dbReference type="Proteomes" id="UP000661607"/>
    </source>
</evidence>
<accession>A0ABR9KRW8</accession>
<reference evidence="2 3" key="1">
    <citation type="submission" date="2020-10" db="EMBL/GenBank/DDBJ databases">
        <title>Sequencing the genomes of 1000 actinobacteria strains.</title>
        <authorList>
            <person name="Klenk H.-P."/>
        </authorList>
    </citation>
    <scope>NUCLEOTIDE SEQUENCE [LARGE SCALE GENOMIC DNA]</scope>
    <source>
        <strain evidence="2 3">DSM 43748</strain>
    </source>
</reference>
<organism evidence="2 3">
    <name type="scientific">Nonomuraea africana</name>
    <dbReference type="NCBI Taxonomy" id="46171"/>
    <lineage>
        <taxon>Bacteria</taxon>
        <taxon>Bacillati</taxon>
        <taxon>Actinomycetota</taxon>
        <taxon>Actinomycetes</taxon>
        <taxon>Streptosporangiales</taxon>
        <taxon>Streptosporangiaceae</taxon>
        <taxon>Nonomuraea</taxon>
    </lineage>
</organism>
<name>A0ABR9KRW8_9ACTN</name>
<comment type="caution">
    <text evidence="2">The sequence shown here is derived from an EMBL/GenBank/DDBJ whole genome shotgun (WGS) entry which is preliminary data.</text>
</comment>